<protein>
    <recommendedName>
        <fullName evidence="3">Tape measure protein</fullName>
    </recommendedName>
</protein>
<feature type="compositionally biased region" description="Basic and acidic residues" evidence="1">
    <location>
        <begin position="374"/>
        <end position="397"/>
    </location>
</feature>
<accession>A0AAU6W2N8</accession>
<feature type="region of interest" description="Disordered" evidence="1">
    <location>
        <begin position="24"/>
        <end position="45"/>
    </location>
</feature>
<evidence type="ECO:0000313" key="2">
    <source>
        <dbReference type="EMBL" id="XAI70822.1"/>
    </source>
</evidence>
<evidence type="ECO:0000256" key="1">
    <source>
        <dbReference type="SAM" id="MobiDB-lite"/>
    </source>
</evidence>
<proteinExistence type="predicted"/>
<evidence type="ECO:0008006" key="3">
    <source>
        <dbReference type="Google" id="ProtNLM"/>
    </source>
</evidence>
<feature type="region of interest" description="Disordered" evidence="1">
    <location>
        <begin position="371"/>
        <end position="509"/>
    </location>
</feature>
<name>A0AAU6W2N8_9VIRU</name>
<sequence length="653" mass="67748">MSDQTIDSLFVRLGLDTSDFDRGRRDVDDGLDETRGKAEKTGKDIEGSGKKAASFFGQIEKAAIKFFAVLTVGRGLADFTRTVITTGAELSRTSQRIGTSADVLSRWQGAVRQSGGTAEGFLGTMQGLSGALTELKLTGNTGILPYLQALGVSVADADGKAKPLEQLLGDIGDKLNALPNKGDAFNIGRNLGIDDGTINLLMKGRTEIDRLLASQKAYSDADAKAAQEAQEHWEGVKLNIERTTQALVIKALPIIERVTNALLVFADKAVPVIMQVADAFGDLDTATAGWSTTLIGVLATLRLITGAGILGGLGALKGGLAGLALGGSAYAGYKAGEQINEKLPQGVKDSIGEGIAKTLAFFGNKEAQNAVDITEGREPRNKDILPKSEQNKVRNGTDGRSVAGEPGQPGLPGAAGEAGLPGQAGIPGQPGLPGSAGSGGEAGAPGQPGAAGAPGIPGVPGKPGSNYKDQSGDNVSRLPSRAERNNNPGNLEYRRQRGAEPESGSGRFAKFSSAADGVAALVGQLRRYGARGRDTLTKIMEIYAPSSENNTKAYIDALSKKLGVGADQTLDLNNSDTLAGLVKGISRHESGNDFLREDDVLSGLKMAGVGGQRQQPQPISIGKVDVYTQATDAKGIARDFTGAMVRQADEAQM</sequence>
<dbReference type="InterPro" id="IPR008160">
    <property type="entry name" value="Collagen"/>
</dbReference>
<feature type="compositionally biased region" description="Low complexity" evidence="1">
    <location>
        <begin position="403"/>
        <end position="433"/>
    </location>
</feature>
<dbReference type="Pfam" id="PF01391">
    <property type="entry name" value="Collagen"/>
    <property type="match status" value="1"/>
</dbReference>
<feature type="compositionally biased region" description="Gly residues" evidence="1">
    <location>
        <begin position="434"/>
        <end position="443"/>
    </location>
</feature>
<reference evidence="2" key="1">
    <citation type="journal article" date="2024" name="J. Gen. Virol.">
        <title>Novel phages of Pseudomonas syringae unveil numerous potential auxiliary metabolic genes.</title>
        <authorList>
            <person name="Feltin C."/>
            <person name="Garneau J.R."/>
            <person name="Morris C.E."/>
            <person name="Berard A."/>
            <person name="Torres-Barcelo C."/>
        </authorList>
    </citation>
    <scope>NUCLEOTIDE SEQUENCE</scope>
</reference>
<dbReference type="EMBL" id="PP179328">
    <property type="protein sequence ID" value="XAI70822.1"/>
    <property type="molecule type" value="Genomic_DNA"/>
</dbReference>
<gene>
    <name evidence="2" type="ORF">Orisa02_00021</name>
</gene>
<dbReference type="PANTHER" id="PTHR24637">
    <property type="entry name" value="COLLAGEN"/>
    <property type="match status" value="1"/>
</dbReference>
<feature type="compositionally biased region" description="Low complexity" evidence="1">
    <location>
        <begin position="444"/>
        <end position="456"/>
    </location>
</feature>
<organism evidence="2">
    <name type="scientific">Pseudomonas phage Orisa02</name>
    <dbReference type="NCBI Taxonomy" id="3138543"/>
    <lineage>
        <taxon>Viruses</taxon>
    </lineage>
</organism>
<dbReference type="PANTHER" id="PTHR24637:SF385">
    <property type="entry name" value="CUTICLE COLLAGEN BLI-1-RELATED"/>
    <property type="match status" value="1"/>
</dbReference>